<evidence type="ECO:0000313" key="6">
    <source>
        <dbReference type="EMBL" id="KAF5394584.1"/>
    </source>
</evidence>
<evidence type="ECO:0000313" key="7">
    <source>
        <dbReference type="Proteomes" id="UP000748531"/>
    </source>
</evidence>
<name>A0A8J4WCP7_9TREM</name>
<dbReference type="PANTHER" id="PTHR13387:SF9">
    <property type="entry name" value="PROTEIN HGH1 HOMOLOG"/>
    <property type="match status" value="1"/>
</dbReference>
<dbReference type="InterPro" id="IPR007205">
    <property type="entry name" value="Protein_HGH1_N"/>
</dbReference>
<dbReference type="InterPro" id="IPR007206">
    <property type="entry name" value="Protein_HGH1_C"/>
</dbReference>
<sequence length="368" mass="41986">MTLTQLKALLHVTAAKLDENEDDEFILYHLRRLVHVVISSAGTSAISSIESLNIGLQCLTNLCCSPHRNELLLEALGSDDMRARFVALLECMLLQTTTDYDQLRKSTVSLLCNLTRDNLWSTRFFHDRDNLINVIFSCENSFNELLPVLLNMTSDANVRRLICASDSLREGVIDRFRTEHDPSRLILLCGVIKNCCFEDDYHMILLDPSSKLIEALLAPLCGPEDYVDEEDRQMLPKRLQTMVGNPSTVRSDSNELKATICQALLQLCATSEGRTRLRSYGTYFVLRELHKYECSKRQTDQQQCQTEPTQAVSINELLFDIEQVVDQLICEERERDRSAVETSLRNIPVDPETSEKLARDRADYIQSD</sequence>
<comment type="similarity">
    <text evidence="1">Belongs to the HGH1 family.</text>
</comment>
<accession>A0A8J4WCP7</accession>
<reference evidence="6" key="1">
    <citation type="submission" date="2019-05" db="EMBL/GenBank/DDBJ databases">
        <title>Annotation for the trematode Paragonimus heterotremus.</title>
        <authorList>
            <person name="Choi Y.-J."/>
        </authorList>
    </citation>
    <scope>NUCLEOTIDE SEQUENCE</scope>
    <source>
        <strain evidence="6">LC</strain>
    </source>
</reference>
<proteinExistence type="inferred from homology"/>
<evidence type="ECO:0000259" key="5">
    <source>
        <dbReference type="Pfam" id="PF04064"/>
    </source>
</evidence>
<feature type="domain" description="Protein HGH1 N-terminal" evidence="4">
    <location>
        <begin position="130"/>
        <end position="242"/>
    </location>
</feature>
<feature type="region of interest" description="Disordered" evidence="3">
    <location>
        <begin position="346"/>
        <end position="368"/>
    </location>
</feature>
<evidence type="ECO:0000259" key="4">
    <source>
        <dbReference type="Pfam" id="PF04063"/>
    </source>
</evidence>
<dbReference type="PANTHER" id="PTHR13387">
    <property type="entry name" value="PROTEIN HGH1 HOMOLOG"/>
    <property type="match status" value="1"/>
</dbReference>
<evidence type="ECO:0000256" key="2">
    <source>
        <dbReference type="ARBA" id="ARBA00014076"/>
    </source>
</evidence>
<dbReference type="Pfam" id="PF04063">
    <property type="entry name" value="DUF383"/>
    <property type="match status" value="1"/>
</dbReference>
<feature type="domain" description="Protein HGH1 C-terminal" evidence="5">
    <location>
        <begin position="263"/>
        <end position="332"/>
    </location>
</feature>
<dbReference type="InterPro" id="IPR011989">
    <property type="entry name" value="ARM-like"/>
</dbReference>
<organism evidence="6 7">
    <name type="scientific">Paragonimus heterotremus</name>
    <dbReference type="NCBI Taxonomy" id="100268"/>
    <lineage>
        <taxon>Eukaryota</taxon>
        <taxon>Metazoa</taxon>
        <taxon>Spiralia</taxon>
        <taxon>Lophotrochozoa</taxon>
        <taxon>Platyhelminthes</taxon>
        <taxon>Trematoda</taxon>
        <taxon>Digenea</taxon>
        <taxon>Plagiorchiida</taxon>
        <taxon>Troglotremata</taxon>
        <taxon>Troglotrematidae</taxon>
        <taxon>Paragonimus</taxon>
    </lineage>
</organism>
<dbReference type="Proteomes" id="UP000748531">
    <property type="component" value="Unassembled WGS sequence"/>
</dbReference>
<evidence type="ECO:0000256" key="1">
    <source>
        <dbReference type="ARBA" id="ARBA00006712"/>
    </source>
</evidence>
<dbReference type="InterPro" id="IPR016024">
    <property type="entry name" value="ARM-type_fold"/>
</dbReference>
<comment type="caution">
    <text evidence="6">The sequence shown here is derived from an EMBL/GenBank/DDBJ whole genome shotgun (WGS) entry which is preliminary data.</text>
</comment>
<protein>
    <recommendedName>
        <fullName evidence="2">Protein HGH1 homolog</fullName>
    </recommendedName>
</protein>
<gene>
    <name evidence="6" type="ORF">PHET_11040</name>
</gene>
<dbReference type="Pfam" id="PF04064">
    <property type="entry name" value="DUF384"/>
    <property type="match status" value="1"/>
</dbReference>
<evidence type="ECO:0000256" key="3">
    <source>
        <dbReference type="SAM" id="MobiDB-lite"/>
    </source>
</evidence>
<dbReference type="EMBL" id="LUCH01018117">
    <property type="protein sequence ID" value="KAF5394584.1"/>
    <property type="molecule type" value="Genomic_DNA"/>
</dbReference>
<dbReference type="OrthoDB" id="338814at2759"/>
<feature type="compositionally biased region" description="Basic and acidic residues" evidence="3">
    <location>
        <begin position="353"/>
        <end position="368"/>
    </location>
</feature>
<dbReference type="AlphaFoldDB" id="A0A8J4WCP7"/>
<dbReference type="Gene3D" id="1.25.10.10">
    <property type="entry name" value="Leucine-rich Repeat Variant"/>
    <property type="match status" value="1"/>
</dbReference>
<dbReference type="SUPFAM" id="SSF48371">
    <property type="entry name" value="ARM repeat"/>
    <property type="match status" value="1"/>
</dbReference>
<keyword evidence="7" id="KW-1185">Reference proteome</keyword>
<dbReference type="InterPro" id="IPR039717">
    <property type="entry name" value="Hgh1"/>
</dbReference>